<dbReference type="RefSeq" id="WP_006874421.1">
    <property type="nucleotide sequence ID" value="NZ_CABIWA010000002.1"/>
</dbReference>
<gene>
    <name evidence="3" type="primary">cobC</name>
    <name evidence="4" type="ORF">B5F11_10070</name>
    <name evidence="3" type="ORF">ERS852551_02030</name>
</gene>
<dbReference type="InterPro" id="IPR029033">
    <property type="entry name" value="His_PPase_superfam"/>
</dbReference>
<dbReference type="EMBL" id="NFKP01000011">
    <property type="protein sequence ID" value="OUP69206.1"/>
    <property type="molecule type" value="Genomic_DNA"/>
</dbReference>
<protein>
    <submittedName>
        <fullName evidence="3">Alpha-ribazole phosphatase</fullName>
        <ecNumber evidence="3">3.1.3.73</ecNumber>
    </submittedName>
    <submittedName>
        <fullName evidence="4">Histidine phosphatase family protein</fullName>
    </submittedName>
</protein>
<reference evidence="4" key="3">
    <citation type="journal article" date="2018" name="BMC Genomics">
        <title>Whole genome sequencing and function prediction of 133 gut anaerobes isolated from chicken caecum in pure cultures.</title>
        <authorList>
            <person name="Medvecky M."/>
            <person name="Cejkova D."/>
            <person name="Polansky O."/>
            <person name="Karasova D."/>
            <person name="Kubasova T."/>
            <person name="Cizek A."/>
            <person name="Rychlik I."/>
        </authorList>
    </citation>
    <scope>NUCLEOTIDE SEQUENCE</scope>
    <source>
        <strain evidence="4">An175</strain>
    </source>
</reference>
<evidence type="ECO:0000313" key="5">
    <source>
        <dbReference type="Proteomes" id="UP000095765"/>
    </source>
</evidence>
<reference evidence="6" key="2">
    <citation type="submission" date="2017-04" db="EMBL/GenBank/DDBJ databases">
        <title>Function of individual gut microbiota members based on whole genome sequencing of pure cultures obtained from chicken caecum.</title>
        <authorList>
            <person name="Medvecky M."/>
            <person name="Cejkova D."/>
            <person name="Polansky O."/>
            <person name="Karasova D."/>
            <person name="Kubasova T."/>
            <person name="Cizek A."/>
            <person name="Rychlik I."/>
        </authorList>
    </citation>
    <scope>NUCLEOTIDE SEQUENCE [LARGE SCALE GENOMIC DNA]</scope>
    <source>
        <strain evidence="6">An175</strain>
    </source>
</reference>
<feature type="active site" description="Proton donor/acceptor" evidence="1">
    <location>
        <position position="82"/>
    </location>
</feature>
<name>A0A174RFF0_9FIRM</name>
<feature type="active site" description="Tele-phosphohistidine intermediate" evidence="1">
    <location>
        <position position="11"/>
    </location>
</feature>
<dbReference type="Proteomes" id="UP000196386">
    <property type="component" value="Unassembled WGS sequence"/>
</dbReference>
<dbReference type="GO" id="GO:0043755">
    <property type="term" value="F:alpha-ribazole phosphatase activity"/>
    <property type="evidence" value="ECO:0007669"/>
    <property type="project" value="UniProtKB-EC"/>
</dbReference>
<evidence type="ECO:0000256" key="2">
    <source>
        <dbReference type="PIRSR" id="PIRSR613078-2"/>
    </source>
</evidence>
<keyword evidence="3" id="KW-0378">Hydrolase</keyword>
<dbReference type="Pfam" id="PF00300">
    <property type="entry name" value="His_Phos_1"/>
    <property type="match status" value="1"/>
</dbReference>
<evidence type="ECO:0000256" key="1">
    <source>
        <dbReference type="PIRSR" id="PIRSR613078-1"/>
    </source>
</evidence>
<dbReference type="InterPro" id="IPR013078">
    <property type="entry name" value="His_Pase_superF_clade-1"/>
</dbReference>
<evidence type="ECO:0000313" key="6">
    <source>
        <dbReference type="Proteomes" id="UP000196386"/>
    </source>
</evidence>
<feature type="binding site" evidence="2">
    <location>
        <position position="60"/>
    </location>
    <ligand>
        <name>substrate</name>
    </ligand>
</feature>
<dbReference type="SUPFAM" id="SSF53254">
    <property type="entry name" value="Phosphoglycerate mutase-like"/>
    <property type="match status" value="1"/>
</dbReference>
<dbReference type="Proteomes" id="UP000095765">
    <property type="component" value="Unassembled WGS sequence"/>
</dbReference>
<dbReference type="SMART" id="SM00855">
    <property type="entry name" value="PGAM"/>
    <property type="match status" value="1"/>
</dbReference>
<dbReference type="EC" id="3.1.3.73" evidence="3"/>
<dbReference type="PANTHER" id="PTHR48100:SF1">
    <property type="entry name" value="HISTIDINE PHOSPHATASE FAMILY PROTEIN-RELATED"/>
    <property type="match status" value="1"/>
</dbReference>
<evidence type="ECO:0000313" key="3">
    <source>
        <dbReference type="EMBL" id="CUP81239.1"/>
    </source>
</evidence>
<dbReference type="Gene3D" id="3.40.50.1240">
    <property type="entry name" value="Phosphoglycerate mutase-like"/>
    <property type="match status" value="1"/>
</dbReference>
<accession>A0A174RFF0</accession>
<reference evidence="3 5" key="1">
    <citation type="submission" date="2015-09" db="EMBL/GenBank/DDBJ databases">
        <authorList>
            <consortium name="Pathogen Informatics"/>
        </authorList>
    </citation>
    <scope>NUCLEOTIDE SEQUENCE [LARGE SCALE GENOMIC DNA]</scope>
    <source>
        <strain evidence="3 5">2789STDY5834939</strain>
    </source>
</reference>
<dbReference type="CDD" id="cd07067">
    <property type="entry name" value="HP_PGM_like"/>
    <property type="match status" value="1"/>
</dbReference>
<dbReference type="AlphaFoldDB" id="A0A174RFF0"/>
<sequence>MLTYKIHILRHGLTQANLEGRYIGRSDPPLCEQGRAQLRELAAGCEYPSVQRVYTSPLLRARQTAEMIYPGQEQETVDKLRELDFGDFEGRTAAELEHDQAFRAWIAAPPSARTPNGESGADLLGRAVEAAAYIFAQMMEQRMTDAAVVTHGTLIMNLLAAMGLPQRSLLRWNTQPGAGYTLLLTPQMWMRDHKFEVYGQIPLRRV</sequence>
<organism evidence="3 5">
    <name type="scientific">Anaerotruncus colihominis</name>
    <dbReference type="NCBI Taxonomy" id="169435"/>
    <lineage>
        <taxon>Bacteria</taxon>
        <taxon>Bacillati</taxon>
        <taxon>Bacillota</taxon>
        <taxon>Clostridia</taxon>
        <taxon>Eubacteriales</taxon>
        <taxon>Oscillospiraceae</taxon>
        <taxon>Anaerotruncus</taxon>
    </lineage>
</organism>
<proteinExistence type="predicted"/>
<dbReference type="EMBL" id="CZBE01000013">
    <property type="protein sequence ID" value="CUP81239.1"/>
    <property type="molecule type" value="Genomic_DNA"/>
</dbReference>
<dbReference type="GO" id="GO:0005737">
    <property type="term" value="C:cytoplasm"/>
    <property type="evidence" value="ECO:0007669"/>
    <property type="project" value="TreeGrafter"/>
</dbReference>
<dbReference type="InterPro" id="IPR050275">
    <property type="entry name" value="PGM_Phosphatase"/>
</dbReference>
<dbReference type="PANTHER" id="PTHR48100">
    <property type="entry name" value="BROAD-SPECIFICITY PHOSPHATASE YOR283W-RELATED"/>
    <property type="match status" value="1"/>
</dbReference>
<feature type="binding site" evidence="2">
    <location>
        <begin position="10"/>
        <end position="17"/>
    </location>
    <ligand>
        <name>substrate</name>
    </ligand>
</feature>
<evidence type="ECO:0000313" key="4">
    <source>
        <dbReference type="EMBL" id="OUP69206.1"/>
    </source>
</evidence>